<proteinExistence type="predicted"/>
<feature type="non-terminal residue" evidence="1">
    <location>
        <position position="1"/>
    </location>
</feature>
<keyword evidence="2" id="KW-1185">Reference proteome</keyword>
<comment type="caution">
    <text evidence="1">The sequence shown here is derived from an EMBL/GenBank/DDBJ whole genome shotgun (WGS) entry which is preliminary data.</text>
</comment>
<name>A0A5J9SFT1_9POAL</name>
<dbReference type="Proteomes" id="UP000324897">
    <property type="component" value="Unassembled WGS sequence"/>
</dbReference>
<reference evidence="1 2" key="1">
    <citation type="journal article" date="2019" name="Sci. Rep.">
        <title>A high-quality genome of Eragrostis curvula grass provides insights into Poaceae evolution and supports new strategies to enhance forage quality.</title>
        <authorList>
            <person name="Carballo J."/>
            <person name="Santos B.A.C.M."/>
            <person name="Zappacosta D."/>
            <person name="Garbus I."/>
            <person name="Selva J.P."/>
            <person name="Gallo C.A."/>
            <person name="Diaz A."/>
            <person name="Albertini E."/>
            <person name="Caccamo M."/>
            <person name="Echenique V."/>
        </authorList>
    </citation>
    <scope>NUCLEOTIDE SEQUENCE [LARGE SCALE GENOMIC DNA]</scope>
    <source>
        <strain evidence="2">cv. Victoria</strain>
        <tissue evidence="1">Leaf</tissue>
    </source>
</reference>
<accession>A0A5J9SFT1</accession>
<sequence>MRSPVFKAELYVLMKEAHVQQSKRDGCCGENSRLQEYQDKLPFCTESIIGNSDNFAFRIRLPSVAQHDLVLHSLLLKLSRISPSTI</sequence>
<gene>
    <name evidence="1" type="ORF">EJB05_57062</name>
</gene>
<dbReference type="EMBL" id="RWGY01000963">
    <property type="protein sequence ID" value="TVT97683.1"/>
    <property type="molecule type" value="Genomic_DNA"/>
</dbReference>
<dbReference type="Gramene" id="TVT97683">
    <property type="protein sequence ID" value="TVT97683"/>
    <property type="gene ID" value="EJB05_57062"/>
</dbReference>
<evidence type="ECO:0000313" key="1">
    <source>
        <dbReference type="EMBL" id="TVT97683.1"/>
    </source>
</evidence>
<dbReference type="AlphaFoldDB" id="A0A5J9SFT1"/>
<protein>
    <submittedName>
        <fullName evidence="1">Uncharacterized protein</fullName>
    </submittedName>
</protein>
<organism evidence="1 2">
    <name type="scientific">Eragrostis curvula</name>
    <name type="common">weeping love grass</name>
    <dbReference type="NCBI Taxonomy" id="38414"/>
    <lineage>
        <taxon>Eukaryota</taxon>
        <taxon>Viridiplantae</taxon>
        <taxon>Streptophyta</taxon>
        <taxon>Embryophyta</taxon>
        <taxon>Tracheophyta</taxon>
        <taxon>Spermatophyta</taxon>
        <taxon>Magnoliopsida</taxon>
        <taxon>Liliopsida</taxon>
        <taxon>Poales</taxon>
        <taxon>Poaceae</taxon>
        <taxon>PACMAD clade</taxon>
        <taxon>Chloridoideae</taxon>
        <taxon>Eragrostideae</taxon>
        <taxon>Eragrostidinae</taxon>
        <taxon>Eragrostis</taxon>
    </lineage>
</organism>
<evidence type="ECO:0000313" key="2">
    <source>
        <dbReference type="Proteomes" id="UP000324897"/>
    </source>
</evidence>